<evidence type="ECO:0000313" key="7">
    <source>
        <dbReference type="Proteomes" id="UP000011523"/>
    </source>
</evidence>
<name>M0DEN3_9EURY</name>
<accession>M0DEN3</accession>
<keyword evidence="5" id="KW-1003">Cell membrane</keyword>
<feature type="transmembrane region" description="Helical" evidence="5">
    <location>
        <begin position="100"/>
        <end position="118"/>
    </location>
</feature>
<evidence type="ECO:0000256" key="5">
    <source>
        <dbReference type="RuleBase" id="RU363041"/>
    </source>
</evidence>
<comment type="similarity">
    <text evidence="5">Belongs to the 4-toluene sulfonate uptake permease (TSUP) (TC 2.A.102) family.</text>
</comment>
<keyword evidence="7" id="KW-1185">Reference proteome</keyword>
<proteinExistence type="inferred from homology"/>
<evidence type="ECO:0000256" key="4">
    <source>
        <dbReference type="ARBA" id="ARBA00023136"/>
    </source>
</evidence>
<dbReference type="InterPro" id="IPR002781">
    <property type="entry name" value="TM_pro_TauE-like"/>
</dbReference>
<dbReference type="PANTHER" id="PTHR43701:SF2">
    <property type="entry name" value="MEMBRANE TRANSPORTER PROTEIN YJNA-RELATED"/>
    <property type="match status" value="1"/>
</dbReference>
<feature type="transmembrane region" description="Helical" evidence="5">
    <location>
        <begin position="31"/>
        <end position="51"/>
    </location>
</feature>
<dbReference type="Pfam" id="PF01925">
    <property type="entry name" value="TauE"/>
    <property type="match status" value="1"/>
</dbReference>
<evidence type="ECO:0000256" key="1">
    <source>
        <dbReference type="ARBA" id="ARBA00004141"/>
    </source>
</evidence>
<keyword evidence="3 5" id="KW-1133">Transmembrane helix</keyword>
<sequence>MATSEVIAATSGLDPVPSLSAVPVDRVLDHWWVFPASVLFALVAIAAGVSGALFFSPFFLLVVGLSPAQAVGAGLMTEVFGMGNGLRSYVKQGVVDYATAKWLLLGALPAIVIGSFAAHYVPDTLLRGGFGVGLFALGGFLLYSDSPEETEPGEREGEFLKQKNAERGTTVIDAADGERFVYPTCWRPPGVALAGLGGLITGLISAGLPEIVTTQLVARCRMPPRVAVATSVFVLAIAAVAGAAVHALAATPVWYVVVWSIPGVIVGGTVGARVGRHIPSGLMERGLGVVFGVVGGIVLATTFGV</sequence>
<organism evidence="6 7">
    <name type="scientific">Halorubrum tebenquichense DSM 14210</name>
    <dbReference type="NCBI Taxonomy" id="1227485"/>
    <lineage>
        <taxon>Archaea</taxon>
        <taxon>Methanobacteriati</taxon>
        <taxon>Methanobacteriota</taxon>
        <taxon>Stenosarchaea group</taxon>
        <taxon>Halobacteria</taxon>
        <taxon>Halobacteriales</taxon>
        <taxon>Haloferacaceae</taxon>
        <taxon>Halorubrum</taxon>
    </lineage>
</organism>
<feature type="transmembrane region" description="Helical" evidence="5">
    <location>
        <begin position="226"/>
        <end position="247"/>
    </location>
</feature>
<keyword evidence="2 5" id="KW-0812">Transmembrane</keyword>
<evidence type="ECO:0000256" key="2">
    <source>
        <dbReference type="ARBA" id="ARBA00022692"/>
    </source>
</evidence>
<dbReference type="PATRIC" id="fig|1227485.3.peg.2912"/>
<feature type="transmembrane region" description="Helical" evidence="5">
    <location>
        <begin position="253"/>
        <end position="274"/>
    </location>
</feature>
<dbReference type="Proteomes" id="UP000011523">
    <property type="component" value="Unassembled WGS sequence"/>
</dbReference>
<feature type="transmembrane region" description="Helical" evidence="5">
    <location>
        <begin position="125"/>
        <end position="143"/>
    </location>
</feature>
<gene>
    <name evidence="6" type="ORF">C472_14807</name>
</gene>
<dbReference type="AlphaFoldDB" id="M0DEN3"/>
<dbReference type="GO" id="GO:0005886">
    <property type="term" value="C:plasma membrane"/>
    <property type="evidence" value="ECO:0007669"/>
    <property type="project" value="UniProtKB-SubCell"/>
</dbReference>
<comment type="subcellular location">
    <subcellularLocation>
        <location evidence="5">Cell membrane</location>
        <topology evidence="5">Multi-pass membrane protein</topology>
    </subcellularLocation>
    <subcellularLocation>
        <location evidence="1">Membrane</location>
        <topology evidence="1">Multi-pass membrane protein</topology>
    </subcellularLocation>
</comment>
<evidence type="ECO:0000256" key="3">
    <source>
        <dbReference type="ARBA" id="ARBA00022989"/>
    </source>
</evidence>
<feature type="transmembrane region" description="Helical" evidence="5">
    <location>
        <begin position="191"/>
        <end position="214"/>
    </location>
</feature>
<reference evidence="6 7" key="1">
    <citation type="journal article" date="2014" name="PLoS Genet.">
        <title>Phylogenetically driven sequencing of extremely halophilic archaea reveals strategies for static and dynamic osmo-response.</title>
        <authorList>
            <person name="Becker E.A."/>
            <person name="Seitzer P.M."/>
            <person name="Tritt A."/>
            <person name="Larsen D."/>
            <person name="Krusor M."/>
            <person name="Yao A.I."/>
            <person name="Wu D."/>
            <person name="Madern D."/>
            <person name="Eisen J.A."/>
            <person name="Darling A.E."/>
            <person name="Facciotti M.T."/>
        </authorList>
    </citation>
    <scope>NUCLEOTIDE SEQUENCE [LARGE SCALE GENOMIC DNA]</scope>
    <source>
        <strain evidence="6 7">DSM 14210</strain>
    </source>
</reference>
<dbReference type="EMBL" id="AOJD01000077">
    <property type="protein sequence ID" value="ELZ33192.1"/>
    <property type="molecule type" value="Genomic_DNA"/>
</dbReference>
<evidence type="ECO:0000313" key="6">
    <source>
        <dbReference type="EMBL" id="ELZ33192.1"/>
    </source>
</evidence>
<feature type="transmembrane region" description="Helical" evidence="5">
    <location>
        <begin position="58"/>
        <end position="80"/>
    </location>
</feature>
<protein>
    <recommendedName>
        <fullName evidence="5">Probable membrane transporter protein</fullName>
    </recommendedName>
</protein>
<keyword evidence="4 5" id="KW-0472">Membrane</keyword>
<comment type="caution">
    <text evidence="6">The sequence shown here is derived from an EMBL/GenBank/DDBJ whole genome shotgun (WGS) entry which is preliminary data.</text>
</comment>
<feature type="transmembrane region" description="Helical" evidence="5">
    <location>
        <begin position="286"/>
        <end position="304"/>
    </location>
</feature>
<dbReference type="RefSeq" id="WP_006630600.1">
    <property type="nucleotide sequence ID" value="NZ_AOJD01000077.1"/>
</dbReference>
<dbReference type="InterPro" id="IPR051598">
    <property type="entry name" value="TSUP/Inactive_protease-like"/>
</dbReference>
<dbReference type="PANTHER" id="PTHR43701">
    <property type="entry name" value="MEMBRANE TRANSPORTER PROTEIN MJ0441-RELATED"/>
    <property type="match status" value="1"/>
</dbReference>